<organism evidence="2 3">
    <name type="scientific">Faecousia intestinalis</name>
    <dbReference type="NCBI Taxonomy" id="3133167"/>
    <lineage>
        <taxon>Bacteria</taxon>
        <taxon>Bacillati</taxon>
        <taxon>Bacillota</taxon>
        <taxon>Clostridia</taxon>
        <taxon>Eubacteriales</taxon>
        <taxon>Oscillospiraceae</taxon>
        <taxon>Faecousia</taxon>
    </lineage>
</organism>
<keyword evidence="1" id="KW-1133">Transmembrane helix</keyword>
<proteinExistence type="predicted"/>
<evidence type="ECO:0008006" key="4">
    <source>
        <dbReference type="Google" id="ProtNLM"/>
    </source>
</evidence>
<reference evidence="2 3" key="1">
    <citation type="submission" date="2024-03" db="EMBL/GenBank/DDBJ databases">
        <title>Human intestinal bacterial collection.</title>
        <authorList>
            <person name="Pauvert C."/>
            <person name="Hitch T.C.A."/>
            <person name="Clavel T."/>
        </authorList>
    </citation>
    <scope>NUCLEOTIDE SEQUENCE [LARGE SCALE GENOMIC DNA]</scope>
    <source>
        <strain evidence="2 3">CLA-AA-H192</strain>
    </source>
</reference>
<accession>A0ABV1GAH9</accession>
<sequence length="161" mass="18015">MNPRYRSRVGAPPQLAADAAASAIYCAMPFLVVHYLGDWRLTPPWLVLPAGMLAVTLYCLIRELAAVTIADGNICLHRLGFKVTEFPLEELCSAKLIFKNGQCSRVYLSVHEETDLRRALRTANRRGGKSIQFAATTKRLEQLTKLVLLQPCDYPGKRRAE</sequence>
<dbReference type="EMBL" id="JBBMFF010000280">
    <property type="protein sequence ID" value="MEQ2512405.1"/>
    <property type="molecule type" value="Genomic_DNA"/>
</dbReference>
<evidence type="ECO:0000256" key="1">
    <source>
        <dbReference type="SAM" id="Phobius"/>
    </source>
</evidence>
<protein>
    <recommendedName>
        <fullName evidence="4">PH domain-containing protein</fullName>
    </recommendedName>
</protein>
<keyword evidence="1" id="KW-0472">Membrane</keyword>
<feature type="transmembrane region" description="Helical" evidence="1">
    <location>
        <begin position="43"/>
        <end position="61"/>
    </location>
</feature>
<evidence type="ECO:0000313" key="2">
    <source>
        <dbReference type="EMBL" id="MEQ2512405.1"/>
    </source>
</evidence>
<keyword evidence="1" id="KW-0812">Transmembrane</keyword>
<dbReference type="Proteomes" id="UP001491552">
    <property type="component" value="Unassembled WGS sequence"/>
</dbReference>
<comment type="caution">
    <text evidence="2">The sequence shown here is derived from an EMBL/GenBank/DDBJ whole genome shotgun (WGS) entry which is preliminary data.</text>
</comment>
<feature type="transmembrane region" description="Helical" evidence="1">
    <location>
        <begin position="15"/>
        <end position="37"/>
    </location>
</feature>
<dbReference type="RefSeq" id="WP_349137032.1">
    <property type="nucleotide sequence ID" value="NZ_JBBMFF010000280.1"/>
</dbReference>
<keyword evidence="3" id="KW-1185">Reference proteome</keyword>
<gene>
    <name evidence="2" type="ORF">WMO66_14335</name>
</gene>
<name>A0ABV1GAH9_9FIRM</name>
<evidence type="ECO:0000313" key="3">
    <source>
        <dbReference type="Proteomes" id="UP001491552"/>
    </source>
</evidence>